<keyword evidence="6" id="KW-1185">Reference proteome</keyword>
<evidence type="ECO:0000256" key="4">
    <source>
        <dbReference type="SAM" id="SignalP"/>
    </source>
</evidence>
<keyword evidence="3" id="KW-0472">Membrane</keyword>
<dbReference type="EMBL" id="NBIV01000002">
    <property type="protein sequence ID" value="PXF49803.1"/>
    <property type="molecule type" value="Genomic_DNA"/>
</dbReference>
<dbReference type="SMART" id="SM00671">
    <property type="entry name" value="SEL1"/>
    <property type="match status" value="12"/>
</dbReference>
<dbReference type="Gene3D" id="1.25.40.10">
    <property type="entry name" value="Tetratricopeptide repeat domain"/>
    <property type="match status" value="3"/>
</dbReference>
<dbReference type="Proteomes" id="UP000247409">
    <property type="component" value="Unassembled WGS sequence"/>
</dbReference>
<dbReference type="InterPro" id="IPR006597">
    <property type="entry name" value="Sel1-like"/>
</dbReference>
<feature type="region of interest" description="Disordered" evidence="2">
    <location>
        <begin position="751"/>
        <end position="777"/>
    </location>
</feature>
<organism evidence="5 6">
    <name type="scientific">Gracilariopsis chorda</name>
    <dbReference type="NCBI Taxonomy" id="448386"/>
    <lineage>
        <taxon>Eukaryota</taxon>
        <taxon>Rhodophyta</taxon>
        <taxon>Florideophyceae</taxon>
        <taxon>Rhodymeniophycidae</taxon>
        <taxon>Gracilariales</taxon>
        <taxon>Gracilariaceae</taxon>
        <taxon>Gracilariopsis</taxon>
    </lineage>
</organism>
<evidence type="ECO:0000313" key="6">
    <source>
        <dbReference type="Proteomes" id="UP000247409"/>
    </source>
</evidence>
<name>A0A2V3J666_9FLOR</name>
<comment type="caution">
    <text evidence="5">The sequence shown here is derived from an EMBL/GenBank/DDBJ whole genome shotgun (WGS) entry which is preliminary data.</text>
</comment>
<protein>
    <submittedName>
        <fullName evidence="5">Protein sel-1-like</fullName>
    </submittedName>
</protein>
<reference evidence="5 6" key="1">
    <citation type="journal article" date="2018" name="Mol. Biol. Evol.">
        <title>Analysis of the draft genome of the red seaweed Gracilariopsis chorda provides insights into genome size evolution in Rhodophyta.</title>
        <authorList>
            <person name="Lee J."/>
            <person name="Yang E.C."/>
            <person name="Graf L."/>
            <person name="Yang J.H."/>
            <person name="Qiu H."/>
            <person name="Zel Zion U."/>
            <person name="Chan C.X."/>
            <person name="Stephens T.G."/>
            <person name="Weber A.P.M."/>
            <person name="Boo G.H."/>
            <person name="Boo S.M."/>
            <person name="Kim K.M."/>
            <person name="Shin Y."/>
            <person name="Jung M."/>
            <person name="Lee S.J."/>
            <person name="Yim H.S."/>
            <person name="Lee J.H."/>
            <person name="Bhattacharya D."/>
            <person name="Yoon H.S."/>
        </authorList>
    </citation>
    <scope>NUCLEOTIDE SEQUENCE [LARGE SCALE GENOMIC DNA]</scope>
    <source>
        <strain evidence="5 6">SKKU-2015</strain>
        <tissue evidence="5">Whole body</tissue>
    </source>
</reference>
<keyword evidence="3" id="KW-0812">Transmembrane</keyword>
<dbReference type="PANTHER" id="PTHR11102">
    <property type="entry name" value="SEL-1-LIKE PROTEIN"/>
    <property type="match status" value="1"/>
</dbReference>
<dbReference type="Pfam" id="PF08238">
    <property type="entry name" value="Sel1"/>
    <property type="match status" value="6"/>
</dbReference>
<feature type="compositionally biased region" description="Basic and acidic residues" evidence="2">
    <location>
        <begin position="760"/>
        <end position="777"/>
    </location>
</feature>
<dbReference type="PANTHER" id="PTHR11102:SF147">
    <property type="entry name" value="SEL1L ADAPTOR SUBUNIT OF ERAD E3 UBIQUITIN LIGASE"/>
    <property type="match status" value="1"/>
</dbReference>
<dbReference type="GO" id="GO:0036503">
    <property type="term" value="P:ERAD pathway"/>
    <property type="evidence" value="ECO:0007669"/>
    <property type="project" value="TreeGrafter"/>
</dbReference>
<evidence type="ECO:0000256" key="2">
    <source>
        <dbReference type="SAM" id="MobiDB-lite"/>
    </source>
</evidence>
<feature type="region of interest" description="Disordered" evidence="2">
    <location>
        <begin position="123"/>
        <end position="162"/>
    </location>
</feature>
<feature type="compositionally biased region" description="Low complexity" evidence="2">
    <location>
        <begin position="143"/>
        <end position="155"/>
    </location>
</feature>
<dbReference type="SUPFAM" id="SSF81901">
    <property type="entry name" value="HCP-like"/>
    <property type="match status" value="3"/>
</dbReference>
<dbReference type="GO" id="GO:0005789">
    <property type="term" value="C:endoplasmic reticulum membrane"/>
    <property type="evidence" value="ECO:0007669"/>
    <property type="project" value="TreeGrafter"/>
</dbReference>
<feature type="signal peptide" evidence="4">
    <location>
        <begin position="1"/>
        <end position="27"/>
    </location>
</feature>
<feature type="chain" id="PRO_5016113418" evidence="4">
    <location>
        <begin position="28"/>
        <end position="777"/>
    </location>
</feature>
<evidence type="ECO:0000256" key="1">
    <source>
        <dbReference type="ARBA" id="ARBA00038101"/>
    </source>
</evidence>
<dbReference type="STRING" id="448386.A0A2V3J666"/>
<dbReference type="AlphaFoldDB" id="A0A2V3J666"/>
<keyword evidence="4" id="KW-0732">Signal</keyword>
<sequence length="777" mass="84716">MRSELQRLPSPAVCALSLFLLFPVLLAVSSSERRYVVVFRGDNFSPPPLRVLINGQPSPDVLFHNSSFISFVIPTSLVKDDGAFSAASVEITVGESYVKFPLAVLRSALVEVEYHRFKKQVHNRAAASASPSQQTESPDHQLTDQQPTEQQSQSESDYDRQLQPQLREHVRTLQDPFSPSANLTSAYNALLSEVQQTNNANAIHALAVATLSNTPHSPISHSDAVSLLQRAADLGSAHAHAELAFLHATGIASHQIPKHEAAALLHWTIANEGGSLYAAMALAYRYDAAHSLLKNCPLACALYKSVADVTAPTSVPLRALLPTFLIPPPRRRLRDGRSSHPSKEVVQYVERAANRGDPSAQTEVAKLIYSAANSEAELKRATELFQRAAEAGRPDANLLLGLIYLKSGRNHSAIRHLLAAAAKREPNALHALGYVSLHGIGVKQNITAAVLHFQHAGGMNHPDSLFALSSLYEEGIGVPKSLPSSRELLRKAADLDHVQASYKLALLSYSDEMSTSHGCSNAVMNFKKVAESGVWGDYLDTAGRLYEQGKYSQALYRYLKAAHAGLDLAQYNAGFMYEKGNLVDGGTSAGLSREQLVNNAIEMYSMSAAQGDISSMIRVGDLAFAEKHDYEQAAAAYDRASRGGNAEACFNLGWMHARGLGMNPDKHMAKRYFDLAKDSHDNAWLPATIAVFGLEHYDTVFGGIELVLHIFKRHGTLFGDVAVVTVLLGVLVLVVNVRHRRIVQNDRDEGIEEDVDAPLEGDRTDRVGERNEHGEAE</sequence>
<proteinExistence type="inferred from homology"/>
<dbReference type="OrthoDB" id="27934at2759"/>
<keyword evidence="3" id="KW-1133">Transmembrane helix</keyword>
<accession>A0A2V3J666</accession>
<evidence type="ECO:0000256" key="3">
    <source>
        <dbReference type="SAM" id="Phobius"/>
    </source>
</evidence>
<gene>
    <name evidence="5" type="ORF">BWQ96_00455</name>
</gene>
<evidence type="ECO:0000313" key="5">
    <source>
        <dbReference type="EMBL" id="PXF49803.1"/>
    </source>
</evidence>
<feature type="transmembrane region" description="Helical" evidence="3">
    <location>
        <begin position="717"/>
        <end position="737"/>
    </location>
</feature>
<dbReference type="InterPro" id="IPR050767">
    <property type="entry name" value="Sel1_AlgK"/>
</dbReference>
<comment type="similarity">
    <text evidence="1">Belongs to the sel-1 family.</text>
</comment>
<dbReference type="InterPro" id="IPR011990">
    <property type="entry name" value="TPR-like_helical_dom_sf"/>
</dbReference>